<dbReference type="EMBL" id="ALZR01000129">
    <property type="protein sequence ID" value="EJV12371.1"/>
    <property type="molecule type" value="Genomic_DNA"/>
</dbReference>
<protein>
    <recommendedName>
        <fullName evidence="3">Fibronectin type III domain protein</fullName>
    </recommendedName>
</protein>
<gene>
    <name evidence="1" type="ORF">HMPREF1336_03317</name>
</gene>
<proteinExistence type="predicted"/>
<dbReference type="Proteomes" id="UP000004117">
    <property type="component" value="Unassembled WGS sequence"/>
</dbReference>
<name>A0AAV3GFV8_ENTFL</name>
<organism evidence="1 2">
    <name type="scientific">Enterococcus faecalis ERV63</name>
    <dbReference type="NCBI Taxonomy" id="1134793"/>
    <lineage>
        <taxon>Bacteria</taxon>
        <taxon>Bacillati</taxon>
        <taxon>Bacillota</taxon>
        <taxon>Bacilli</taxon>
        <taxon>Lactobacillales</taxon>
        <taxon>Enterococcaceae</taxon>
        <taxon>Enterococcus</taxon>
    </lineage>
</organism>
<comment type="caution">
    <text evidence="1">The sequence shown here is derived from an EMBL/GenBank/DDBJ whole genome shotgun (WGS) entry which is preliminary data.</text>
</comment>
<dbReference type="InterPro" id="IPR036116">
    <property type="entry name" value="FN3_sf"/>
</dbReference>
<dbReference type="SUPFAM" id="SSF49265">
    <property type="entry name" value="Fibronectin type III"/>
    <property type="match status" value="1"/>
</dbReference>
<reference evidence="1 2" key="1">
    <citation type="submission" date="2012-04" db="EMBL/GenBank/DDBJ databases">
        <authorList>
            <person name="Weinstock G."/>
            <person name="Sodergren E."/>
            <person name="Lobos E.A."/>
            <person name="Fulton L."/>
            <person name="Fulton R."/>
            <person name="Courtney L."/>
            <person name="Fronick C."/>
            <person name="O'Laughlin M."/>
            <person name="Godfrey J."/>
            <person name="Wilson R.M."/>
            <person name="Miner T."/>
            <person name="Farmer C."/>
            <person name="Delehaunty K."/>
            <person name="Cordes M."/>
            <person name="Minx P."/>
            <person name="Tomlinson C."/>
            <person name="Chen J."/>
            <person name="Wollam A."/>
            <person name="Pepin K.H."/>
            <person name="Bhonagiri V."/>
            <person name="Zhang X."/>
            <person name="Suruliraj S."/>
            <person name="Warren W."/>
            <person name="Mitreva M."/>
            <person name="Mardis E.R."/>
            <person name="Wilson R.K."/>
        </authorList>
    </citation>
    <scope>NUCLEOTIDE SEQUENCE [LARGE SCALE GENOMIC DNA]</scope>
    <source>
        <strain evidence="1 2">ERV63</strain>
    </source>
</reference>
<evidence type="ECO:0008006" key="3">
    <source>
        <dbReference type="Google" id="ProtNLM"/>
    </source>
</evidence>
<evidence type="ECO:0000313" key="2">
    <source>
        <dbReference type="Proteomes" id="UP000004117"/>
    </source>
</evidence>
<evidence type="ECO:0000313" key="1">
    <source>
        <dbReference type="EMBL" id="EJV12371.1"/>
    </source>
</evidence>
<dbReference type="AlphaFoldDB" id="A0AAV3GFV8"/>
<sequence>MALPKTGYTKTTADNFVIDSATVFTDFKYDKEKEEFTGIPMGATSGGVEIKTELSYRKVEVDGAYIMDVVGLNVLESATATMKANLIELTAENLRRSLNATMTDATTDEAPAGYKIIKPKRYLEEGDYIPNMAVVGIHNGTKQPIIVALDNGLVKSGLEIKTEDGKEVVIEQEITANASYEQLINDEFPFRIYYPGTSNNPVPVRPEVPKNVQATVEEDGAISVSWASDGSTSYVIHYSGANQSEPSQATMMGYSETNNWKLLKANIPSSKPNDQIFLYVQGFSEVGQGSNYTEKAAYLNEHSFGSEWSTAVSVTIPAK</sequence>
<dbReference type="RefSeq" id="WP_002417767.1">
    <property type="nucleotide sequence ID" value="NZ_JH805761.1"/>
</dbReference>
<accession>A0AAV3GFV8</accession>